<dbReference type="AlphaFoldDB" id="A0A448N202"/>
<dbReference type="SUPFAM" id="SSF52540">
    <property type="entry name" value="P-loop containing nucleoside triphosphate hydrolases"/>
    <property type="match status" value="1"/>
</dbReference>
<evidence type="ECO:0000259" key="1">
    <source>
        <dbReference type="Pfam" id="PF13304"/>
    </source>
</evidence>
<sequence>MHNCCMLLLQFSLSNHASFRDEATLNLVSHTLKSQVPRDSRWLHHVSRVAAVYGPNASGKSALLHGMRFFTSTVRNSATTWAGDPKLPRRPFLLDAGATNRPSTFVLDFVVDDVRYEYGFSLTEHEVTEEWLRGYWTSKPTMLFDRHGGDIEVGRRLRGGTALLNRITGPRELVLSRAFTAKHEQLQRLASEIIEGFEFVFYSEQAREERLRQLTTELAEGRFKSDDLVTLLRVADVGICDAEVSERELPEHFKEFLMNLGPATDATQPEAPEDDTPHGPTRLVLEASQFEELIIQLRRALRFHHLGIDGAYPLDLNAESAGTLTWLGLAVPALARLRSGGVLCIDELDASLHPQLAQVLVSMFTDPDINPHGAQLVFTTHDTHFIDNVNPERLTPEQVWFTQKDAQGVSDLFSLDEFPTRAEQNHARRYLSGRYGAVPRIAPTQVRHLVGVQEQLPI</sequence>
<dbReference type="InterPro" id="IPR027417">
    <property type="entry name" value="P-loop_NTPase"/>
</dbReference>
<keyword evidence="3" id="KW-1185">Reference proteome</keyword>
<name>A0A448N202_9ACTN</name>
<dbReference type="GO" id="GO:0005524">
    <property type="term" value="F:ATP binding"/>
    <property type="evidence" value="ECO:0007669"/>
    <property type="project" value="InterPro"/>
</dbReference>
<dbReference type="Gene3D" id="3.40.50.300">
    <property type="entry name" value="P-loop containing nucleotide triphosphate hydrolases"/>
    <property type="match status" value="1"/>
</dbReference>
<feature type="domain" description="ATPase AAA-type core" evidence="1">
    <location>
        <begin position="49"/>
        <end position="387"/>
    </location>
</feature>
<evidence type="ECO:0000313" key="3">
    <source>
        <dbReference type="Proteomes" id="UP000273044"/>
    </source>
</evidence>
<reference evidence="2 3" key="1">
    <citation type="submission" date="2018-12" db="EMBL/GenBank/DDBJ databases">
        <authorList>
            <consortium name="Pathogen Informatics"/>
        </authorList>
    </citation>
    <scope>NUCLEOTIDE SEQUENCE [LARGE SCALE GENOMIC DNA]</scope>
    <source>
        <strain evidence="2 3">NCTC12967</strain>
    </source>
</reference>
<gene>
    <name evidence="2" type="ORF">NCTC12967_02729</name>
</gene>
<dbReference type="Proteomes" id="UP000273044">
    <property type="component" value="Chromosome"/>
</dbReference>
<dbReference type="GO" id="GO:0016887">
    <property type="term" value="F:ATP hydrolysis activity"/>
    <property type="evidence" value="ECO:0007669"/>
    <property type="project" value="InterPro"/>
</dbReference>
<accession>A0A448N202</accession>
<organism evidence="2 3">
    <name type="scientific">Arachnia propionica</name>
    <dbReference type="NCBI Taxonomy" id="1750"/>
    <lineage>
        <taxon>Bacteria</taxon>
        <taxon>Bacillati</taxon>
        <taxon>Actinomycetota</taxon>
        <taxon>Actinomycetes</taxon>
        <taxon>Propionibacteriales</taxon>
        <taxon>Propionibacteriaceae</taxon>
        <taxon>Arachnia</taxon>
    </lineage>
</organism>
<dbReference type="InterPro" id="IPR003959">
    <property type="entry name" value="ATPase_AAA_core"/>
</dbReference>
<proteinExistence type="predicted"/>
<protein>
    <submittedName>
        <fullName evidence="2">Predicted ATPase</fullName>
    </submittedName>
</protein>
<dbReference type="PANTHER" id="PTHR40396:SF1">
    <property type="entry name" value="ATPASE AAA-TYPE CORE DOMAIN-CONTAINING PROTEIN"/>
    <property type="match status" value="1"/>
</dbReference>
<dbReference type="Pfam" id="PF13304">
    <property type="entry name" value="AAA_21"/>
    <property type="match status" value="1"/>
</dbReference>
<dbReference type="EMBL" id="LR134406">
    <property type="protein sequence ID" value="VEH71409.1"/>
    <property type="molecule type" value="Genomic_DNA"/>
</dbReference>
<dbReference type="PANTHER" id="PTHR40396">
    <property type="entry name" value="ATPASE-LIKE PROTEIN"/>
    <property type="match status" value="1"/>
</dbReference>
<evidence type="ECO:0000313" key="2">
    <source>
        <dbReference type="EMBL" id="VEH71409.1"/>
    </source>
</evidence>